<accession>A0A811LQC1</accession>
<dbReference type="EMBL" id="CAJFCW020000006">
    <property type="protein sequence ID" value="CAG9127857.1"/>
    <property type="molecule type" value="Genomic_DNA"/>
</dbReference>
<dbReference type="AlphaFoldDB" id="A0A811LQC1"/>
<comment type="caution">
    <text evidence="1">The sequence shown here is derived from an EMBL/GenBank/DDBJ whole genome shotgun (WGS) entry which is preliminary data.</text>
</comment>
<sequence>MYLDIYFTCKQKPKAAMPVSLYLKSSYFYDWHLAGKVTEDNGYLHFHESAWAIFDFPLFYLSFVNDCCETTAKPNLMLKPKFKLKRTVLEMENYCNDLFVIVHY</sequence>
<protein>
    <submittedName>
        <fullName evidence="1">Uncharacterized protein</fullName>
    </submittedName>
</protein>
<keyword evidence="2" id="KW-1185">Reference proteome</keyword>
<dbReference type="EMBL" id="CAJFDH010000006">
    <property type="protein sequence ID" value="CAD5230644.1"/>
    <property type="molecule type" value="Genomic_DNA"/>
</dbReference>
<proteinExistence type="predicted"/>
<evidence type="ECO:0000313" key="1">
    <source>
        <dbReference type="EMBL" id="CAD5230644.1"/>
    </source>
</evidence>
<dbReference type="Proteomes" id="UP000783686">
    <property type="component" value="Unassembled WGS sequence"/>
</dbReference>
<dbReference type="Proteomes" id="UP000614601">
    <property type="component" value="Unassembled WGS sequence"/>
</dbReference>
<name>A0A811LQC1_9BILA</name>
<evidence type="ECO:0000313" key="2">
    <source>
        <dbReference type="Proteomes" id="UP000614601"/>
    </source>
</evidence>
<reference evidence="1" key="1">
    <citation type="submission" date="2020-09" db="EMBL/GenBank/DDBJ databases">
        <authorList>
            <person name="Kikuchi T."/>
        </authorList>
    </citation>
    <scope>NUCLEOTIDE SEQUENCE</scope>
    <source>
        <strain evidence="1">SH1</strain>
    </source>
</reference>
<organism evidence="1 2">
    <name type="scientific">Bursaphelenchus okinawaensis</name>
    <dbReference type="NCBI Taxonomy" id="465554"/>
    <lineage>
        <taxon>Eukaryota</taxon>
        <taxon>Metazoa</taxon>
        <taxon>Ecdysozoa</taxon>
        <taxon>Nematoda</taxon>
        <taxon>Chromadorea</taxon>
        <taxon>Rhabditida</taxon>
        <taxon>Tylenchina</taxon>
        <taxon>Tylenchomorpha</taxon>
        <taxon>Aphelenchoidea</taxon>
        <taxon>Aphelenchoididae</taxon>
        <taxon>Bursaphelenchus</taxon>
    </lineage>
</organism>
<gene>
    <name evidence="1" type="ORF">BOKJ2_LOCUS14238</name>
</gene>